<proteinExistence type="predicted"/>
<gene>
    <name evidence="1" type="ORF">IC602_05900</name>
</gene>
<dbReference type="EMBL" id="JACWEZ010000002">
    <property type="protein sequence ID" value="MBD1222136.1"/>
    <property type="molecule type" value="Genomic_DNA"/>
</dbReference>
<reference evidence="1 2" key="1">
    <citation type="submission" date="2020-09" db="EMBL/GenBank/DDBJ databases">
        <title>Draft Genome Sequences of Oil-Oxidizing Bacteria Halomonas titanicae, Marinobacter lutaoensis, and Virgibacillus halodenitrificans Isolated from Highly Saline Environments.</title>
        <authorList>
            <person name="Grouzdev D.S."/>
            <person name="Sokolova D.S."/>
            <person name="Semenova E.M."/>
            <person name="Borzenkov I.A."/>
            <person name="Bidzhieva S.K."/>
            <person name="Poltaraus A.B."/>
            <person name="Nazina T.N."/>
        </authorList>
    </citation>
    <scope>NUCLEOTIDE SEQUENCE [LARGE SCALE GENOMIC DNA]</scope>
    <source>
        <strain evidence="1 2">VKM B-3472D</strain>
    </source>
</reference>
<evidence type="ECO:0000313" key="1">
    <source>
        <dbReference type="EMBL" id="MBD1222136.1"/>
    </source>
</evidence>
<comment type="caution">
    <text evidence="1">The sequence shown here is derived from an EMBL/GenBank/DDBJ whole genome shotgun (WGS) entry which is preliminary data.</text>
</comment>
<sequence>MKRSADQLLEEISEFLIIYLKSGKVGLNSFVKKTDLHISQMDQLLKIHFMLKPEVIAFVQDLPRLIRRFKTSTSVNQNVYHGQVKGQINWHRTLNEPARISTRDKTIFSVNERSREYAIKENLVLLETIQTLHKILFKDIDSGHFEKYEWFREWSRLKQSLHNVFTKNVYLSKVGSSEGKVTNRMIIDTLKQRNPLYNKAASILQEYRRIMDGDVNQTEIEQLLRETFVYPEEEDVLFELYWVVKLIKENSTDSELQLMDGRNNLVAAWEDDTLVYHIYHDSTGSSQIRFRTSTEDVRKHGHPFLDRKLDSIAQSANLAKELFERGFDTSTYWSGRPDILVEVYDKASSELKKLVIGEVKHTTRVEYAITGLRELVDYMKLVRNKNGSYLDESVRVQGMLFTEQLEGYDVQEKYFGFGNEQVVWRN</sequence>
<dbReference type="Proteomes" id="UP000621631">
    <property type="component" value="Unassembled WGS sequence"/>
</dbReference>
<evidence type="ECO:0000313" key="2">
    <source>
        <dbReference type="Proteomes" id="UP000621631"/>
    </source>
</evidence>
<accession>A0ABR7VJN7</accession>
<dbReference type="RefSeq" id="WP_189777512.1">
    <property type="nucleotide sequence ID" value="NZ_JACWEZ010000002.1"/>
</dbReference>
<protein>
    <submittedName>
        <fullName evidence="1">Uncharacterized protein</fullName>
    </submittedName>
</protein>
<keyword evidence="2" id="KW-1185">Reference proteome</keyword>
<name>A0ABR7VJN7_VIRHA</name>
<organism evidence="1 2">
    <name type="scientific">Virgibacillus halodenitrificans</name>
    <name type="common">Bacillus halodenitrificans</name>
    <dbReference type="NCBI Taxonomy" id="1482"/>
    <lineage>
        <taxon>Bacteria</taxon>
        <taxon>Bacillati</taxon>
        <taxon>Bacillota</taxon>
        <taxon>Bacilli</taxon>
        <taxon>Bacillales</taxon>
        <taxon>Bacillaceae</taxon>
        <taxon>Virgibacillus</taxon>
    </lineage>
</organism>